<evidence type="ECO:0000313" key="2">
    <source>
        <dbReference type="Proteomes" id="UP001180754"/>
    </source>
</evidence>
<dbReference type="RefSeq" id="WP_311724163.1">
    <property type="nucleotide sequence ID" value="NZ_JAVRFD010000005.1"/>
</dbReference>
<dbReference type="EMBL" id="JAVRFD010000005">
    <property type="protein sequence ID" value="MDT0543764.1"/>
    <property type="molecule type" value="Genomic_DNA"/>
</dbReference>
<organism evidence="1 2">
    <name type="scientific">Streptomyces lonegramiae</name>
    <dbReference type="NCBI Taxonomy" id="3075524"/>
    <lineage>
        <taxon>Bacteria</taxon>
        <taxon>Bacillati</taxon>
        <taxon>Actinomycetota</taxon>
        <taxon>Actinomycetes</taxon>
        <taxon>Kitasatosporales</taxon>
        <taxon>Streptomycetaceae</taxon>
        <taxon>Streptomyces</taxon>
    </lineage>
</organism>
<gene>
    <name evidence="1" type="ORF">RND15_13810</name>
</gene>
<name>A0ABU2XE68_9ACTN</name>
<comment type="caution">
    <text evidence="1">The sequence shown here is derived from an EMBL/GenBank/DDBJ whole genome shotgun (WGS) entry which is preliminary data.</text>
</comment>
<dbReference type="Proteomes" id="UP001180754">
    <property type="component" value="Unassembled WGS sequence"/>
</dbReference>
<evidence type="ECO:0000313" key="1">
    <source>
        <dbReference type="EMBL" id="MDT0543764.1"/>
    </source>
</evidence>
<sequence>MNSCYETHLEDETLQGQVREIEKEITQRLEKEADYLCRHIRSRVAAGT</sequence>
<reference evidence="1" key="1">
    <citation type="submission" date="2024-05" db="EMBL/GenBank/DDBJ databases">
        <title>30 novel species of actinomycetes from the DSMZ collection.</title>
        <authorList>
            <person name="Nouioui I."/>
        </authorList>
    </citation>
    <scope>NUCLEOTIDE SEQUENCE</scope>
    <source>
        <strain evidence="1">DSM 41529</strain>
    </source>
</reference>
<protein>
    <submittedName>
        <fullName evidence="1">Uncharacterized protein</fullName>
    </submittedName>
</protein>
<keyword evidence="2" id="KW-1185">Reference proteome</keyword>
<proteinExistence type="predicted"/>
<accession>A0ABU2XE68</accession>